<accession>A0ACC1T901</accession>
<dbReference type="Proteomes" id="UP001148662">
    <property type="component" value="Unassembled WGS sequence"/>
</dbReference>
<comment type="caution">
    <text evidence="1">The sequence shown here is derived from an EMBL/GenBank/DDBJ whole genome shotgun (WGS) entry which is preliminary data.</text>
</comment>
<gene>
    <name evidence="1" type="ORF">NM688_g2539</name>
</gene>
<name>A0ACC1T901_9APHY</name>
<protein>
    <submittedName>
        <fullName evidence="1">Uncharacterized protein</fullName>
    </submittedName>
</protein>
<evidence type="ECO:0000313" key="1">
    <source>
        <dbReference type="EMBL" id="KAJ3555508.1"/>
    </source>
</evidence>
<dbReference type="EMBL" id="JANHOG010000325">
    <property type="protein sequence ID" value="KAJ3555508.1"/>
    <property type="molecule type" value="Genomic_DNA"/>
</dbReference>
<sequence>MGEPIWSWFFQCETHTSTDNVIAGPIVHFHVFGRRFVLLNTLDVATDLFEKRSNIYSTKPRLVMAGELVERAKTSVLFLPYGQRLRECRRLVHSWVNKHAMASSYPVQEVGSHKLLETLLDDPSRFSDHIRTQAGAVILQLTYGFDCDPLNDPNIAMAEQLSSITAYATQPGRWLCDSFPWLAYIPYWLPGAGFRRWAKRARRVSHDVIRIPYEMVEKAVVDGSAPPSWTASAIIDEKGQLKTGLDAFNLMTAAGTMFAGGIHTTVASIRTFFLVMTRHPEIQKKAQAEIDRVVGHDRLPTINDRSSLPYVNNLITEVLRFNPVVPVIPHSLDNDDIYEGYLIPKGAWVMVNAWAILQDPNTYHSPDEFIPERYDGIDDYPPEPDLSYISFGFGRRACPGIHFAHAMMFLNISHVLAAFNIGPYVNGEGKSEVPPLLFDTGHLRVPANFRCSIVPRDADKEKLIRHLVTAAAAGKATPN</sequence>
<reference evidence="1" key="1">
    <citation type="submission" date="2022-07" db="EMBL/GenBank/DDBJ databases">
        <title>Genome Sequence of Phlebia brevispora.</title>
        <authorList>
            <person name="Buettner E."/>
        </authorList>
    </citation>
    <scope>NUCLEOTIDE SEQUENCE</scope>
    <source>
        <strain evidence="1">MPL23</strain>
    </source>
</reference>
<keyword evidence="2" id="KW-1185">Reference proteome</keyword>
<organism evidence="1 2">
    <name type="scientific">Phlebia brevispora</name>
    <dbReference type="NCBI Taxonomy" id="194682"/>
    <lineage>
        <taxon>Eukaryota</taxon>
        <taxon>Fungi</taxon>
        <taxon>Dikarya</taxon>
        <taxon>Basidiomycota</taxon>
        <taxon>Agaricomycotina</taxon>
        <taxon>Agaricomycetes</taxon>
        <taxon>Polyporales</taxon>
        <taxon>Meruliaceae</taxon>
        <taxon>Phlebia</taxon>
    </lineage>
</organism>
<evidence type="ECO:0000313" key="2">
    <source>
        <dbReference type="Proteomes" id="UP001148662"/>
    </source>
</evidence>
<proteinExistence type="predicted"/>